<feature type="domain" description="Tail specific protease" evidence="3">
    <location>
        <begin position="124"/>
        <end position="338"/>
    </location>
</feature>
<dbReference type="SMART" id="SM00245">
    <property type="entry name" value="TSPc"/>
    <property type="match status" value="1"/>
</dbReference>
<proteinExistence type="predicted"/>
<keyword evidence="2" id="KW-0732">Signal</keyword>
<dbReference type="STRING" id="1348853.LK12_20860"/>
<feature type="chain" id="PRO_5002065135" description="Tail specific protease domain-containing protein" evidence="2">
    <location>
        <begin position="36"/>
        <end position="376"/>
    </location>
</feature>
<name>A0A0B1ZJV3_9SPHN</name>
<dbReference type="SUPFAM" id="SSF52096">
    <property type="entry name" value="ClpP/crotonase"/>
    <property type="match status" value="1"/>
</dbReference>
<protein>
    <recommendedName>
        <fullName evidence="3">Tail specific protease domain-containing protein</fullName>
    </recommendedName>
</protein>
<dbReference type="EMBL" id="JTDI01000007">
    <property type="protein sequence ID" value="KHK89548.1"/>
    <property type="molecule type" value="Genomic_DNA"/>
</dbReference>
<keyword evidence="5" id="KW-1185">Reference proteome</keyword>
<sequence>MTQKQRKKPMFKIASLSIAAVLAAATALVALPLQAADHTSACNSVESESADAAACTFAGMLERMYTFPELGARYAAALREGVAQGHYSGSGKQEVASAMSRDLQAVSVDNHLRVIAPSQAAAPAKAESAAPAKPEFPIIEQPGWIAPGIAYMRINEFPDDPAVTRQVAAFMTAHADANALIFDLRTHHGGGLDQIDAILPWLYSRPTRLLTMVTSQATEKEFGSPVEGVASLRTIPDERMAIREHWVTPNDRTSLRKARVYLLTGPRTASAAEHFALALKRTHRATLVGQSTRGANHFGGQVDLPGGFTAFLPVGRTYDPETGLDWEGDGIAPDVAVSTEEALEWVLTDMGLSSADAEALSASHEPTLPMGPRPPA</sequence>
<dbReference type="CDD" id="cd07563">
    <property type="entry name" value="Peptidase_S41_IRBP"/>
    <property type="match status" value="1"/>
</dbReference>
<dbReference type="Gene3D" id="3.30.750.44">
    <property type="match status" value="1"/>
</dbReference>
<evidence type="ECO:0000256" key="1">
    <source>
        <dbReference type="SAM" id="MobiDB-lite"/>
    </source>
</evidence>
<comment type="caution">
    <text evidence="4">The sequence shown here is derived from an EMBL/GenBank/DDBJ whole genome shotgun (WGS) entry which is preliminary data.</text>
</comment>
<evidence type="ECO:0000256" key="2">
    <source>
        <dbReference type="SAM" id="SignalP"/>
    </source>
</evidence>
<dbReference type="AlphaFoldDB" id="A0A0B1ZJV3"/>
<dbReference type="OrthoDB" id="9758793at2"/>
<dbReference type="GO" id="GO:0006508">
    <property type="term" value="P:proteolysis"/>
    <property type="evidence" value="ECO:0007669"/>
    <property type="project" value="InterPro"/>
</dbReference>
<dbReference type="Pfam" id="PF03572">
    <property type="entry name" value="Peptidase_S41"/>
    <property type="match status" value="1"/>
</dbReference>
<dbReference type="InterPro" id="IPR005151">
    <property type="entry name" value="Tail-specific_protease"/>
</dbReference>
<evidence type="ECO:0000259" key="3">
    <source>
        <dbReference type="SMART" id="SM00245"/>
    </source>
</evidence>
<accession>A0A0B1ZJV3</accession>
<dbReference type="PANTHER" id="PTHR11261">
    <property type="entry name" value="INTERPHOTORECEPTOR RETINOID-BINDING PROTEIN"/>
    <property type="match status" value="1"/>
</dbReference>
<dbReference type="Gene3D" id="3.90.226.10">
    <property type="entry name" value="2-enoyl-CoA Hydratase, Chain A, domain 1"/>
    <property type="match status" value="1"/>
</dbReference>
<gene>
    <name evidence="4" type="ORF">LK12_20860</name>
</gene>
<evidence type="ECO:0000313" key="4">
    <source>
        <dbReference type="EMBL" id="KHK89548.1"/>
    </source>
</evidence>
<evidence type="ECO:0000313" key="5">
    <source>
        <dbReference type="Proteomes" id="UP000031057"/>
    </source>
</evidence>
<dbReference type="GO" id="GO:0008236">
    <property type="term" value="F:serine-type peptidase activity"/>
    <property type="evidence" value="ECO:0007669"/>
    <property type="project" value="InterPro"/>
</dbReference>
<feature type="region of interest" description="Disordered" evidence="1">
    <location>
        <begin position="357"/>
        <end position="376"/>
    </location>
</feature>
<feature type="signal peptide" evidence="2">
    <location>
        <begin position="1"/>
        <end position="35"/>
    </location>
</feature>
<dbReference type="PANTHER" id="PTHR11261:SF3">
    <property type="entry name" value="RETINOL-BINDING PROTEIN 3"/>
    <property type="match status" value="1"/>
</dbReference>
<dbReference type="InterPro" id="IPR029045">
    <property type="entry name" value="ClpP/crotonase-like_dom_sf"/>
</dbReference>
<organism evidence="4 5">
    <name type="scientific">Novosphingobium malaysiense</name>
    <dbReference type="NCBI Taxonomy" id="1348853"/>
    <lineage>
        <taxon>Bacteria</taxon>
        <taxon>Pseudomonadati</taxon>
        <taxon>Pseudomonadota</taxon>
        <taxon>Alphaproteobacteria</taxon>
        <taxon>Sphingomonadales</taxon>
        <taxon>Sphingomonadaceae</taxon>
        <taxon>Novosphingobium</taxon>
    </lineage>
</organism>
<dbReference type="RefSeq" id="WP_039288555.1">
    <property type="nucleotide sequence ID" value="NZ_JTDI01000007.1"/>
</dbReference>
<dbReference type="Pfam" id="PF11918">
    <property type="entry name" value="Peptidase_S41_N"/>
    <property type="match status" value="1"/>
</dbReference>
<reference evidence="4 5" key="1">
    <citation type="submission" date="2014-10" db="EMBL/GenBank/DDBJ databases">
        <title>Genome sequence of Novosphingobium malaysiense MUSC 273(T).</title>
        <authorList>
            <person name="Lee L.-H."/>
        </authorList>
    </citation>
    <scope>NUCLEOTIDE SEQUENCE [LARGE SCALE GENOMIC DNA]</scope>
    <source>
        <strain evidence="4 5">MUSC 273</strain>
    </source>
</reference>
<dbReference type="Proteomes" id="UP000031057">
    <property type="component" value="Unassembled WGS sequence"/>
</dbReference>